<dbReference type="Proteomes" id="UP001232163">
    <property type="component" value="Unassembled WGS sequence"/>
</dbReference>
<gene>
    <name evidence="3" type="ORF">QO006_002771</name>
</gene>
<evidence type="ECO:0000313" key="4">
    <source>
        <dbReference type="Proteomes" id="UP001232163"/>
    </source>
</evidence>
<keyword evidence="1" id="KW-0732">Signal</keyword>
<evidence type="ECO:0000259" key="2">
    <source>
        <dbReference type="SMART" id="SM00894"/>
    </source>
</evidence>
<accession>A0ABT9MFF6</accession>
<feature type="signal peptide" evidence="1">
    <location>
        <begin position="1"/>
        <end position="25"/>
    </location>
</feature>
<comment type="caution">
    <text evidence="3">The sequence shown here is derived from an EMBL/GenBank/DDBJ whole genome shotgun (WGS) entry which is preliminary data.</text>
</comment>
<feature type="chain" id="PRO_5047335665" evidence="1">
    <location>
        <begin position="26"/>
        <end position="139"/>
    </location>
</feature>
<proteinExistence type="predicted"/>
<organism evidence="3 4">
    <name type="scientific">Deinococcus enclensis</name>
    <dbReference type="NCBI Taxonomy" id="1049582"/>
    <lineage>
        <taxon>Bacteria</taxon>
        <taxon>Thermotogati</taxon>
        <taxon>Deinococcota</taxon>
        <taxon>Deinococci</taxon>
        <taxon>Deinococcales</taxon>
        <taxon>Deinococcaceae</taxon>
        <taxon>Deinococcus</taxon>
    </lineage>
</organism>
<dbReference type="SMART" id="SM00894">
    <property type="entry name" value="Excalibur"/>
    <property type="match status" value="1"/>
</dbReference>
<keyword evidence="4" id="KW-1185">Reference proteome</keyword>
<feature type="domain" description="Excalibur calcium-binding" evidence="2">
    <location>
        <begin position="99"/>
        <end position="135"/>
    </location>
</feature>
<dbReference type="RefSeq" id="WP_307467182.1">
    <property type="nucleotide sequence ID" value="NZ_JAURUR010000010.1"/>
</dbReference>
<name>A0ABT9MFF6_9DEIO</name>
<protein>
    <submittedName>
        <fullName evidence="3">Uncharacterized protein YraI</fullName>
    </submittedName>
</protein>
<evidence type="ECO:0000313" key="3">
    <source>
        <dbReference type="EMBL" id="MDP9765323.1"/>
    </source>
</evidence>
<dbReference type="InterPro" id="IPR008613">
    <property type="entry name" value="Excalibur_Ca-bd_domain"/>
</dbReference>
<reference evidence="3 4" key="1">
    <citation type="submission" date="2023-07" db="EMBL/GenBank/DDBJ databases">
        <title>Genomic Encyclopedia of Type Strains, Phase IV (KMG-IV): sequencing the most valuable type-strain genomes for metagenomic binning, comparative biology and taxonomic classification.</title>
        <authorList>
            <person name="Goeker M."/>
        </authorList>
    </citation>
    <scope>NUCLEOTIDE SEQUENCE [LARGE SCALE GENOMIC DNA]</scope>
    <source>
        <strain evidence="3 4">NIO-1023</strain>
    </source>
</reference>
<dbReference type="Pfam" id="PF05901">
    <property type="entry name" value="Excalibur"/>
    <property type="match status" value="1"/>
</dbReference>
<sequence>MTAFPFRSALKTLALGAALLGMAEAATSVTTTSLNLRRTPGGAVVAVIPANTLLITACDGAWCRTTYRGRGGYVGRAYLKAVTRSAPLNSASSGAYGRFYASCTAMRRAGAAPARVGTPGYRVGLDRNGNGWACDQTER</sequence>
<dbReference type="Gene3D" id="2.30.30.40">
    <property type="entry name" value="SH3 Domains"/>
    <property type="match status" value="1"/>
</dbReference>
<dbReference type="EMBL" id="JAURUR010000010">
    <property type="protein sequence ID" value="MDP9765323.1"/>
    <property type="molecule type" value="Genomic_DNA"/>
</dbReference>
<evidence type="ECO:0000256" key="1">
    <source>
        <dbReference type="SAM" id="SignalP"/>
    </source>
</evidence>